<keyword evidence="2" id="KW-0805">Transcription regulation</keyword>
<dbReference type="EMBL" id="FQZT01000001">
    <property type="protein sequence ID" value="SHI61103.1"/>
    <property type="molecule type" value="Genomic_DNA"/>
</dbReference>
<keyword evidence="8" id="KW-1185">Reference proteome</keyword>
<dbReference type="NCBIfam" id="TIGR02937">
    <property type="entry name" value="sigma70-ECF"/>
    <property type="match status" value="1"/>
</dbReference>
<evidence type="ECO:0000259" key="6">
    <source>
        <dbReference type="Pfam" id="PF08281"/>
    </source>
</evidence>
<dbReference type="STRING" id="1122189.SAMN02745165_00547"/>
<dbReference type="GO" id="GO:0003677">
    <property type="term" value="F:DNA binding"/>
    <property type="evidence" value="ECO:0007669"/>
    <property type="project" value="InterPro"/>
</dbReference>
<dbReference type="Gene3D" id="1.10.1740.10">
    <property type="match status" value="1"/>
</dbReference>
<dbReference type="Proteomes" id="UP000184171">
    <property type="component" value="Unassembled WGS sequence"/>
</dbReference>
<gene>
    <name evidence="7" type="ORF">SAMN02745165_00547</name>
</gene>
<dbReference type="CDD" id="cd06171">
    <property type="entry name" value="Sigma70_r4"/>
    <property type="match status" value="1"/>
</dbReference>
<dbReference type="PANTHER" id="PTHR43133">
    <property type="entry name" value="RNA POLYMERASE ECF-TYPE SIGMA FACTO"/>
    <property type="match status" value="1"/>
</dbReference>
<dbReference type="InterPro" id="IPR013325">
    <property type="entry name" value="RNA_pol_sigma_r2"/>
</dbReference>
<protein>
    <submittedName>
        <fullName evidence="7">RNA polymerase sigma-70 factor, ECF subfamily</fullName>
    </submittedName>
</protein>
<keyword evidence="3" id="KW-0731">Sigma factor</keyword>
<accession>A0A1M6CJK4</accession>
<dbReference type="PANTHER" id="PTHR43133:SF64">
    <property type="entry name" value="ECF SIGMA FACTOR"/>
    <property type="match status" value="1"/>
</dbReference>
<evidence type="ECO:0000256" key="2">
    <source>
        <dbReference type="ARBA" id="ARBA00023015"/>
    </source>
</evidence>
<sequence length="171" mass="19741">MDNFLKAVEKKAYRIALLGCGQPEDALDIVQESMIRLVAKYSGKPEAEWKPLFYRILNNQIKDYQRRRIVRSRLFSWLGNDDDDDDPLQNMADPAESGAEHQLQVDGAFAELETSLKQLPFRQRQVFLLRSWEELSVAETAKVMGCSEGSVKTHYSRALSRLREKLGEHWP</sequence>
<organism evidence="7 8">
    <name type="scientific">Malonomonas rubra DSM 5091</name>
    <dbReference type="NCBI Taxonomy" id="1122189"/>
    <lineage>
        <taxon>Bacteria</taxon>
        <taxon>Pseudomonadati</taxon>
        <taxon>Thermodesulfobacteriota</taxon>
        <taxon>Desulfuromonadia</taxon>
        <taxon>Desulfuromonadales</taxon>
        <taxon>Geopsychrobacteraceae</taxon>
        <taxon>Malonomonas</taxon>
    </lineage>
</organism>
<dbReference type="GO" id="GO:0016987">
    <property type="term" value="F:sigma factor activity"/>
    <property type="evidence" value="ECO:0007669"/>
    <property type="project" value="UniProtKB-KW"/>
</dbReference>
<evidence type="ECO:0000256" key="1">
    <source>
        <dbReference type="ARBA" id="ARBA00010641"/>
    </source>
</evidence>
<comment type="similarity">
    <text evidence="1">Belongs to the sigma-70 factor family. ECF subfamily.</text>
</comment>
<dbReference type="SUPFAM" id="SSF88659">
    <property type="entry name" value="Sigma3 and sigma4 domains of RNA polymerase sigma factors"/>
    <property type="match status" value="1"/>
</dbReference>
<keyword evidence="4" id="KW-0804">Transcription</keyword>
<feature type="domain" description="RNA polymerase sigma-70 region 2" evidence="5">
    <location>
        <begin position="6"/>
        <end position="68"/>
    </location>
</feature>
<dbReference type="InterPro" id="IPR013324">
    <property type="entry name" value="RNA_pol_sigma_r3/r4-like"/>
</dbReference>
<dbReference type="Gene3D" id="1.10.10.10">
    <property type="entry name" value="Winged helix-like DNA-binding domain superfamily/Winged helix DNA-binding domain"/>
    <property type="match status" value="1"/>
</dbReference>
<dbReference type="InterPro" id="IPR013249">
    <property type="entry name" value="RNA_pol_sigma70_r4_t2"/>
</dbReference>
<dbReference type="SUPFAM" id="SSF88946">
    <property type="entry name" value="Sigma2 domain of RNA polymerase sigma factors"/>
    <property type="match status" value="1"/>
</dbReference>
<dbReference type="InterPro" id="IPR007627">
    <property type="entry name" value="RNA_pol_sigma70_r2"/>
</dbReference>
<dbReference type="GO" id="GO:0006352">
    <property type="term" value="P:DNA-templated transcription initiation"/>
    <property type="evidence" value="ECO:0007669"/>
    <property type="project" value="InterPro"/>
</dbReference>
<dbReference type="InterPro" id="IPR036388">
    <property type="entry name" value="WH-like_DNA-bd_sf"/>
</dbReference>
<dbReference type="AlphaFoldDB" id="A0A1M6CJK4"/>
<reference evidence="7 8" key="1">
    <citation type="submission" date="2016-11" db="EMBL/GenBank/DDBJ databases">
        <authorList>
            <person name="Jaros S."/>
            <person name="Januszkiewicz K."/>
            <person name="Wedrychowicz H."/>
        </authorList>
    </citation>
    <scope>NUCLEOTIDE SEQUENCE [LARGE SCALE GENOMIC DNA]</scope>
    <source>
        <strain evidence="7 8">DSM 5091</strain>
    </source>
</reference>
<proteinExistence type="inferred from homology"/>
<dbReference type="InterPro" id="IPR014284">
    <property type="entry name" value="RNA_pol_sigma-70_dom"/>
</dbReference>
<dbReference type="Pfam" id="PF04542">
    <property type="entry name" value="Sigma70_r2"/>
    <property type="match status" value="1"/>
</dbReference>
<dbReference type="Pfam" id="PF08281">
    <property type="entry name" value="Sigma70_r4_2"/>
    <property type="match status" value="1"/>
</dbReference>
<evidence type="ECO:0000256" key="3">
    <source>
        <dbReference type="ARBA" id="ARBA00023082"/>
    </source>
</evidence>
<dbReference type="RefSeq" id="WP_208610109.1">
    <property type="nucleotide sequence ID" value="NZ_FQZT01000001.1"/>
</dbReference>
<dbReference type="NCBIfam" id="NF006550">
    <property type="entry name" value="PRK09047.1"/>
    <property type="match status" value="1"/>
</dbReference>
<evidence type="ECO:0000256" key="4">
    <source>
        <dbReference type="ARBA" id="ARBA00023163"/>
    </source>
</evidence>
<evidence type="ECO:0000313" key="7">
    <source>
        <dbReference type="EMBL" id="SHI61103.1"/>
    </source>
</evidence>
<evidence type="ECO:0000259" key="5">
    <source>
        <dbReference type="Pfam" id="PF04542"/>
    </source>
</evidence>
<dbReference type="InterPro" id="IPR039425">
    <property type="entry name" value="RNA_pol_sigma-70-like"/>
</dbReference>
<name>A0A1M6CJK4_MALRU</name>
<evidence type="ECO:0000313" key="8">
    <source>
        <dbReference type="Proteomes" id="UP000184171"/>
    </source>
</evidence>
<feature type="domain" description="RNA polymerase sigma factor 70 region 4 type 2" evidence="6">
    <location>
        <begin position="111"/>
        <end position="162"/>
    </location>
</feature>